<dbReference type="Proteomes" id="UP000032680">
    <property type="component" value="Unassembled WGS sequence"/>
</dbReference>
<dbReference type="GO" id="GO:0006811">
    <property type="term" value="P:monoatomic ion transport"/>
    <property type="evidence" value="ECO:0007669"/>
    <property type="project" value="UniProtKB-KW"/>
</dbReference>
<feature type="domain" description="SLBB" evidence="16">
    <location>
        <begin position="149"/>
        <end position="231"/>
    </location>
</feature>
<dbReference type="Pfam" id="PF02563">
    <property type="entry name" value="Poly_export"/>
    <property type="match status" value="1"/>
</dbReference>
<organism evidence="17 18">
    <name type="scientific">Acidisphaera rubrifaciens HS-AP3</name>
    <dbReference type="NCBI Taxonomy" id="1231350"/>
    <lineage>
        <taxon>Bacteria</taxon>
        <taxon>Pseudomonadati</taxon>
        <taxon>Pseudomonadota</taxon>
        <taxon>Alphaproteobacteria</taxon>
        <taxon>Acetobacterales</taxon>
        <taxon>Acetobacteraceae</taxon>
        <taxon>Acidisphaera</taxon>
    </lineage>
</organism>
<dbReference type="Gene3D" id="3.30.1950.10">
    <property type="entry name" value="wza like domain"/>
    <property type="match status" value="1"/>
</dbReference>
<dbReference type="GO" id="GO:0009279">
    <property type="term" value="C:cell outer membrane"/>
    <property type="evidence" value="ECO:0007669"/>
    <property type="project" value="UniProtKB-SubCell"/>
</dbReference>
<gene>
    <name evidence="17" type="ORF">Asru_0156_09</name>
</gene>
<keyword evidence="10" id="KW-0626">Porin</keyword>
<keyword evidence="9" id="KW-0406">Ion transport</keyword>
<dbReference type="GO" id="GO:0046930">
    <property type="term" value="C:pore complex"/>
    <property type="evidence" value="ECO:0007669"/>
    <property type="project" value="UniProtKB-KW"/>
</dbReference>
<evidence type="ECO:0000256" key="11">
    <source>
        <dbReference type="ARBA" id="ARBA00023136"/>
    </source>
</evidence>
<comment type="similarity">
    <text evidence="2">Belongs to the BexD/CtrA/VexA family.</text>
</comment>
<protein>
    <submittedName>
        <fullName evidence="17">Polysaccharide export protein</fullName>
    </submittedName>
</protein>
<keyword evidence="8" id="KW-0625">Polysaccharide transport</keyword>
<evidence type="ECO:0000256" key="1">
    <source>
        <dbReference type="ARBA" id="ARBA00004571"/>
    </source>
</evidence>
<dbReference type="Pfam" id="PF22461">
    <property type="entry name" value="SLBB_2"/>
    <property type="match status" value="1"/>
</dbReference>
<keyword evidence="13" id="KW-0998">Cell outer membrane</keyword>
<evidence type="ECO:0000256" key="13">
    <source>
        <dbReference type="ARBA" id="ARBA00023237"/>
    </source>
</evidence>
<sequence>MSPRPAWTARLVTATATGGASAAPSARHTHERGCALALAVLGALLPLLAGCDARTGSDAQAAAQPPAPAYQIGPGDVLSVWVFHEPDLGVTDVPVRPDGRISVPLIPDIQAAGKSPTQLASDISTKLKEYVRDPTVSVIVRTFIGPYDQQIRVIGEAVQPVAIPYRDRMTLLDVMIATKGLTRFAAGNRAVIVRRGADGQQHSIPARLDDLLDDGDIADNVAMAPGDTLIIPQSWF</sequence>
<evidence type="ECO:0000256" key="9">
    <source>
        <dbReference type="ARBA" id="ARBA00023065"/>
    </source>
</evidence>
<keyword evidence="6" id="KW-0812">Transmembrane</keyword>
<keyword evidence="4" id="KW-1134">Transmembrane beta strand</keyword>
<evidence type="ECO:0000256" key="4">
    <source>
        <dbReference type="ARBA" id="ARBA00022452"/>
    </source>
</evidence>
<keyword evidence="7" id="KW-0732">Signal</keyword>
<keyword evidence="14" id="KW-0449">Lipoprotein</keyword>
<proteinExistence type="inferred from homology"/>
<dbReference type="InterPro" id="IPR049712">
    <property type="entry name" value="Poly_export"/>
</dbReference>
<comment type="subcellular location">
    <subcellularLocation>
        <location evidence="1">Cell outer membrane</location>
        <topology evidence="1">Multi-pass membrane protein</topology>
    </subcellularLocation>
</comment>
<evidence type="ECO:0000256" key="14">
    <source>
        <dbReference type="ARBA" id="ARBA00023288"/>
    </source>
</evidence>
<evidence type="ECO:0000259" key="16">
    <source>
        <dbReference type="Pfam" id="PF22461"/>
    </source>
</evidence>
<evidence type="ECO:0000259" key="15">
    <source>
        <dbReference type="Pfam" id="PF02563"/>
    </source>
</evidence>
<dbReference type="PANTHER" id="PTHR33619">
    <property type="entry name" value="POLYSACCHARIDE EXPORT PROTEIN GFCE-RELATED"/>
    <property type="match status" value="1"/>
</dbReference>
<dbReference type="InterPro" id="IPR017477">
    <property type="entry name" value="PEP-CTERM_polysacc_export"/>
</dbReference>
<reference evidence="17 18" key="1">
    <citation type="submission" date="2012-11" db="EMBL/GenBank/DDBJ databases">
        <title>Whole genome sequence of Acidisphaera rubrifaciens HS-AP3.</title>
        <authorList>
            <person name="Azuma Y."/>
            <person name="Higashiura N."/>
            <person name="Hirakawa H."/>
            <person name="Matsushita K."/>
        </authorList>
    </citation>
    <scope>NUCLEOTIDE SEQUENCE [LARGE SCALE GENOMIC DNA]</scope>
    <source>
        <strain evidence="17 18">HS-AP3</strain>
    </source>
</reference>
<dbReference type="Gene3D" id="3.10.560.10">
    <property type="entry name" value="Outer membrane lipoprotein wza domain like"/>
    <property type="match status" value="1"/>
</dbReference>
<dbReference type="GO" id="GO:0015288">
    <property type="term" value="F:porin activity"/>
    <property type="evidence" value="ECO:0007669"/>
    <property type="project" value="UniProtKB-KW"/>
</dbReference>
<evidence type="ECO:0000256" key="5">
    <source>
        <dbReference type="ARBA" id="ARBA00022597"/>
    </source>
</evidence>
<comment type="caution">
    <text evidence="17">The sequence shown here is derived from an EMBL/GenBank/DDBJ whole genome shotgun (WGS) entry which is preliminary data.</text>
</comment>
<dbReference type="InterPro" id="IPR003715">
    <property type="entry name" value="Poly_export_N"/>
</dbReference>
<evidence type="ECO:0000256" key="8">
    <source>
        <dbReference type="ARBA" id="ARBA00023047"/>
    </source>
</evidence>
<keyword evidence="12" id="KW-0564">Palmitate</keyword>
<keyword evidence="11" id="KW-0472">Membrane</keyword>
<feature type="domain" description="Polysaccharide export protein N-terminal" evidence="15">
    <location>
        <begin position="65"/>
        <end position="140"/>
    </location>
</feature>
<evidence type="ECO:0000256" key="7">
    <source>
        <dbReference type="ARBA" id="ARBA00022729"/>
    </source>
</evidence>
<dbReference type="InterPro" id="IPR054765">
    <property type="entry name" value="SLBB_dom"/>
</dbReference>
<name>A0A0D6P7A1_9PROT</name>
<dbReference type="EMBL" id="BANB01000156">
    <property type="protein sequence ID" value="GAN76739.1"/>
    <property type="molecule type" value="Genomic_DNA"/>
</dbReference>
<evidence type="ECO:0000256" key="10">
    <source>
        <dbReference type="ARBA" id="ARBA00023114"/>
    </source>
</evidence>
<evidence type="ECO:0000256" key="6">
    <source>
        <dbReference type="ARBA" id="ARBA00022692"/>
    </source>
</evidence>
<evidence type="ECO:0000256" key="3">
    <source>
        <dbReference type="ARBA" id="ARBA00022448"/>
    </source>
</evidence>
<keyword evidence="3" id="KW-0813">Transport</keyword>
<dbReference type="GO" id="GO:0015159">
    <property type="term" value="F:polysaccharide transmembrane transporter activity"/>
    <property type="evidence" value="ECO:0007669"/>
    <property type="project" value="InterPro"/>
</dbReference>
<keyword evidence="5" id="KW-0762">Sugar transport</keyword>
<dbReference type="OrthoDB" id="9808421at2"/>
<dbReference type="PANTHER" id="PTHR33619:SF3">
    <property type="entry name" value="POLYSACCHARIDE EXPORT PROTEIN GFCE-RELATED"/>
    <property type="match status" value="1"/>
</dbReference>
<evidence type="ECO:0000256" key="12">
    <source>
        <dbReference type="ARBA" id="ARBA00023139"/>
    </source>
</evidence>
<dbReference type="NCBIfam" id="TIGR03027">
    <property type="entry name" value="pepcterm_export"/>
    <property type="match status" value="1"/>
</dbReference>
<evidence type="ECO:0000256" key="2">
    <source>
        <dbReference type="ARBA" id="ARBA00009450"/>
    </source>
</evidence>
<evidence type="ECO:0000313" key="18">
    <source>
        <dbReference type="Proteomes" id="UP000032680"/>
    </source>
</evidence>
<accession>A0A0D6P7A1</accession>
<dbReference type="AlphaFoldDB" id="A0A0D6P7A1"/>
<evidence type="ECO:0000313" key="17">
    <source>
        <dbReference type="EMBL" id="GAN76739.1"/>
    </source>
</evidence>
<keyword evidence="18" id="KW-1185">Reference proteome</keyword>